<evidence type="ECO:0000256" key="1">
    <source>
        <dbReference type="SAM" id="Phobius"/>
    </source>
</evidence>
<keyword evidence="1" id="KW-1133">Transmembrane helix</keyword>
<evidence type="ECO:0000313" key="2">
    <source>
        <dbReference type="EMBL" id="KAJ8871199.1"/>
    </source>
</evidence>
<dbReference type="EMBL" id="JARBHB010000012">
    <property type="protein sequence ID" value="KAJ8871199.1"/>
    <property type="molecule type" value="Genomic_DNA"/>
</dbReference>
<feature type="transmembrane region" description="Helical" evidence="1">
    <location>
        <begin position="180"/>
        <end position="204"/>
    </location>
</feature>
<protein>
    <submittedName>
        <fullName evidence="2">Uncharacterized protein</fullName>
    </submittedName>
</protein>
<sequence>MLLIDCGFPASVVTSPNVAFRCGYVDTGEAGSAALRTSSLLNQRHSLLFQFAVGCHLRNMSSSSDEEFLLLVNACNRIPMECTGIQEINRGRYRYGEYHLLFGELRNELQRFFQYTYMTIETFDYILAKTEDRLMNNWCNWHTQPTTPKESLVITLRVVVFTSATFPSGFCGCWHIRARLVPTVLVGFIFSSLFIINEVIPIICR</sequence>
<proteinExistence type="predicted"/>
<accession>A0ABQ9GGQ6</accession>
<keyword evidence="3" id="KW-1185">Reference proteome</keyword>
<keyword evidence="1" id="KW-0472">Membrane</keyword>
<gene>
    <name evidence="2" type="ORF">PR048_027505</name>
</gene>
<dbReference type="Proteomes" id="UP001159363">
    <property type="component" value="Chromosome 11"/>
</dbReference>
<name>A0ABQ9GGQ6_9NEOP</name>
<reference evidence="2 3" key="1">
    <citation type="submission" date="2023-02" db="EMBL/GenBank/DDBJ databases">
        <title>LHISI_Scaffold_Assembly.</title>
        <authorList>
            <person name="Stuart O.P."/>
            <person name="Cleave R."/>
            <person name="Magrath M.J.L."/>
            <person name="Mikheyev A.S."/>
        </authorList>
    </citation>
    <scope>NUCLEOTIDE SEQUENCE [LARGE SCALE GENOMIC DNA]</scope>
    <source>
        <strain evidence="2">Daus_M_001</strain>
        <tissue evidence="2">Leg muscle</tissue>
    </source>
</reference>
<organism evidence="2 3">
    <name type="scientific">Dryococelus australis</name>
    <dbReference type="NCBI Taxonomy" id="614101"/>
    <lineage>
        <taxon>Eukaryota</taxon>
        <taxon>Metazoa</taxon>
        <taxon>Ecdysozoa</taxon>
        <taxon>Arthropoda</taxon>
        <taxon>Hexapoda</taxon>
        <taxon>Insecta</taxon>
        <taxon>Pterygota</taxon>
        <taxon>Neoptera</taxon>
        <taxon>Polyneoptera</taxon>
        <taxon>Phasmatodea</taxon>
        <taxon>Verophasmatodea</taxon>
        <taxon>Anareolatae</taxon>
        <taxon>Phasmatidae</taxon>
        <taxon>Eurycanthinae</taxon>
        <taxon>Dryococelus</taxon>
    </lineage>
</organism>
<evidence type="ECO:0000313" key="3">
    <source>
        <dbReference type="Proteomes" id="UP001159363"/>
    </source>
</evidence>
<keyword evidence="1" id="KW-0812">Transmembrane</keyword>
<comment type="caution">
    <text evidence="2">The sequence shown here is derived from an EMBL/GenBank/DDBJ whole genome shotgun (WGS) entry which is preliminary data.</text>
</comment>